<comment type="caution">
    <text evidence="1">The sequence shown here is derived from an EMBL/GenBank/DDBJ whole genome shotgun (WGS) entry which is preliminary data.</text>
</comment>
<dbReference type="InterPro" id="IPR007463">
    <property type="entry name" value="DUF507"/>
</dbReference>
<name>A0A7C0U6K7_9BACT</name>
<dbReference type="EMBL" id="DQWS01000163">
    <property type="protein sequence ID" value="HDD53282.1"/>
    <property type="molecule type" value="Genomic_DNA"/>
</dbReference>
<organism evidence="1">
    <name type="scientific">Thermosulfidibacter takaii</name>
    <dbReference type="NCBI Taxonomy" id="412593"/>
    <lineage>
        <taxon>Bacteria</taxon>
        <taxon>Pseudomonadati</taxon>
        <taxon>Thermosulfidibacterota</taxon>
        <taxon>Thermosulfidibacteria</taxon>
        <taxon>Thermosulfidibacterales</taxon>
        <taxon>Thermosulfidibacteraceae</taxon>
    </lineage>
</organism>
<dbReference type="AlphaFoldDB" id="A0A7C0U6K7"/>
<dbReference type="Proteomes" id="UP000885690">
    <property type="component" value="Unassembled WGS sequence"/>
</dbReference>
<proteinExistence type="predicted"/>
<sequence length="94" mass="11067">MKLKDEHIEQIAKILARRVVREGLIQGKDPLEEKVGKVIFKVIKNDVEKEKAIDEEVHRLLKAHVKDIEAHHISYHKMFQRVKEKLARERGLVL</sequence>
<accession>A0A7C0U6K7</accession>
<dbReference type="Pfam" id="PF04368">
    <property type="entry name" value="DUF507"/>
    <property type="match status" value="1"/>
</dbReference>
<evidence type="ECO:0000313" key="1">
    <source>
        <dbReference type="EMBL" id="HDD53282.1"/>
    </source>
</evidence>
<protein>
    <submittedName>
        <fullName evidence="1">DUF507 family protein</fullName>
    </submittedName>
</protein>
<reference evidence="1" key="1">
    <citation type="journal article" date="2020" name="mSystems">
        <title>Genome- and Community-Level Interaction Insights into Carbon Utilization and Element Cycling Functions of Hydrothermarchaeota in Hydrothermal Sediment.</title>
        <authorList>
            <person name="Zhou Z."/>
            <person name="Liu Y."/>
            <person name="Xu W."/>
            <person name="Pan J."/>
            <person name="Luo Z.H."/>
            <person name="Li M."/>
        </authorList>
    </citation>
    <scope>NUCLEOTIDE SEQUENCE [LARGE SCALE GENOMIC DNA]</scope>
    <source>
        <strain evidence="1">HyVt-115</strain>
    </source>
</reference>
<gene>
    <name evidence="1" type="ORF">ENF32_04360</name>
</gene>